<dbReference type="Proteomes" id="UP000821845">
    <property type="component" value="Chromosome 6"/>
</dbReference>
<accession>A0ACB7S534</accession>
<sequence length="106" mass="11606">MIGDASAFRDIPRLTVVTDDRCVRPRIKRHKRWGRAPAPNLSQLPLLRAPGQEGAHKCQLLPLALAAARVTARGEYITAPGGGDSEPPETRLRERVQDSQSVESNS</sequence>
<comment type="caution">
    <text evidence="1">The sequence shown here is derived from an EMBL/GenBank/DDBJ whole genome shotgun (WGS) entry which is preliminary data.</text>
</comment>
<protein>
    <submittedName>
        <fullName evidence="1">Uncharacterized protein</fullName>
    </submittedName>
</protein>
<gene>
    <name evidence="1" type="ORF">HPB50_022386</name>
</gene>
<evidence type="ECO:0000313" key="2">
    <source>
        <dbReference type="Proteomes" id="UP000821845"/>
    </source>
</evidence>
<keyword evidence="2" id="KW-1185">Reference proteome</keyword>
<name>A0ACB7S534_HYAAI</name>
<reference evidence="1" key="1">
    <citation type="submission" date="2020-05" db="EMBL/GenBank/DDBJ databases">
        <title>Large-scale comparative analyses of tick genomes elucidate their genetic diversity and vector capacities.</title>
        <authorList>
            <person name="Jia N."/>
            <person name="Wang J."/>
            <person name="Shi W."/>
            <person name="Du L."/>
            <person name="Sun Y."/>
            <person name="Zhan W."/>
            <person name="Jiang J."/>
            <person name="Wang Q."/>
            <person name="Zhang B."/>
            <person name="Ji P."/>
            <person name="Sakyi L.B."/>
            <person name="Cui X."/>
            <person name="Yuan T."/>
            <person name="Jiang B."/>
            <person name="Yang W."/>
            <person name="Lam T.T.-Y."/>
            <person name="Chang Q."/>
            <person name="Ding S."/>
            <person name="Wang X."/>
            <person name="Zhu J."/>
            <person name="Ruan X."/>
            <person name="Zhao L."/>
            <person name="Wei J."/>
            <person name="Que T."/>
            <person name="Du C."/>
            <person name="Cheng J."/>
            <person name="Dai P."/>
            <person name="Han X."/>
            <person name="Huang E."/>
            <person name="Gao Y."/>
            <person name="Liu J."/>
            <person name="Shao H."/>
            <person name="Ye R."/>
            <person name="Li L."/>
            <person name="Wei W."/>
            <person name="Wang X."/>
            <person name="Wang C."/>
            <person name="Yang T."/>
            <person name="Huo Q."/>
            <person name="Li W."/>
            <person name="Guo W."/>
            <person name="Chen H."/>
            <person name="Zhou L."/>
            <person name="Ni X."/>
            <person name="Tian J."/>
            <person name="Zhou Y."/>
            <person name="Sheng Y."/>
            <person name="Liu T."/>
            <person name="Pan Y."/>
            <person name="Xia L."/>
            <person name="Li J."/>
            <person name="Zhao F."/>
            <person name="Cao W."/>
        </authorList>
    </citation>
    <scope>NUCLEOTIDE SEQUENCE</scope>
    <source>
        <strain evidence="1">Hyas-2018</strain>
    </source>
</reference>
<proteinExistence type="predicted"/>
<evidence type="ECO:0000313" key="1">
    <source>
        <dbReference type="EMBL" id="KAH6929009.1"/>
    </source>
</evidence>
<dbReference type="EMBL" id="CM023486">
    <property type="protein sequence ID" value="KAH6929009.1"/>
    <property type="molecule type" value="Genomic_DNA"/>
</dbReference>
<organism evidence="1 2">
    <name type="scientific">Hyalomma asiaticum</name>
    <name type="common">Tick</name>
    <dbReference type="NCBI Taxonomy" id="266040"/>
    <lineage>
        <taxon>Eukaryota</taxon>
        <taxon>Metazoa</taxon>
        <taxon>Ecdysozoa</taxon>
        <taxon>Arthropoda</taxon>
        <taxon>Chelicerata</taxon>
        <taxon>Arachnida</taxon>
        <taxon>Acari</taxon>
        <taxon>Parasitiformes</taxon>
        <taxon>Ixodida</taxon>
        <taxon>Ixodoidea</taxon>
        <taxon>Ixodidae</taxon>
        <taxon>Hyalomminae</taxon>
        <taxon>Hyalomma</taxon>
    </lineage>
</organism>